<evidence type="ECO:0000313" key="9">
    <source>
        <dbReference type="Proteomes" id="UP000243180"/>
    </source>
</evidence>
<dbReference type="Proteomes" id="UP000243180">
    <property type="component" value="Chromosome"/>
</dbReference>
<dbReference type="PANTHER" id="PTHR43334">
    <property type="entry name" value="ACETATE--COA LIGASE [ADP-FORMING]"/>
    <property type="match status" value="1"/>
</dbReference>
<dbReference type="GO" id="GO:0016747">
    <property type="term" value="F:acyltransferase activity, transferring groups other than amino-acyl groups"/>
    <property type="evidence" value="ECO:0007669"/>
    <property type="project" value="InterPro"/>
</dbReference>
<evidence type="ECO:0000256" key="3">
    <source>
        <dbReference type="ARBA" id="ARBA00022840"/>
    </source>
</evidence>
<dbReference type="Pfam" id="PF13302">
    <property type="entry name" value="Acetyltransf_3"/>
    <property type="match status" value="1"/>
</dbReference>
<dbReference type="InParanoid" id="A0A1B4XDL1"/>
<evidence type="ECO:0000313" key="8">
    <source>
        <dbReference type="EMBL" id="BAV32895.1"/>
    </source>
</evidence>
<keyword evidence="1" id="KW-0436">Ligase</keyword>
<dbReference type="SUPFAM" id="SSF56059">
    <property type="entry name" value="Glutathione synthetase ATP-binding domain-like"/>
    <property type="match status" value="1"/>
</dbReference>
<evidence type="ECO:0000259" key="7">
    <source>
        <dbReference type="PROSITE" id="PS51186"/>
    </source>
</evidence>
<evidence type="ECO:0000256" key="1">
    <source>
        <dbReference type="ARBA" id="ARBA00022598"/>
    </source>
</evidence>
<dbReference type="InterPro" id="IPR011761">
    <property type="entry name" value="ATP-grasp"/>
</dbReference>
<dbReference type="InterPro" id="IPR043938">
    <property type="entry name" value="Ligase_CoA_dom"/>
</dbReference>
<organism evidence="8 9">
    <name type="scientific">Sulfuricaulis limicola</name>
    <dbReference type="NCBI Taxonomy" id="1620215"/>
    <lineage>
        <taxon>Bacteria</taxon>
        <taxon>Pseudomonadati</taxon>
        <taxon>Pseudomonadota</taxon>
        <taxon>Gammaproteobacteria</taxon>
        <taxon>Acidiferrobacterales</taxon>
        <taxon>Acidiferrobacteraceae</taxon>
        <taxon>Sulfuricaulis</taxon>
    </lineage>
</organism>
<evidence type="ECO:0000256" key="4">
    <source>
        <dbReference type="ARBA" id="ARBA00060888"/>
    </source>
</evidence>
<name>A0A1B4XDL1_9GAMM</name>
<dbReference type="GO" id="GO:0046872">
    <property type="term" value="F:metal ion binding"/>
    <property type="evidence" value="ECO:0007669"/>
    <property type="project" value="InterPro"/>
</dbReference>
<dbReference type="AlphaFoldDB" id="A0A1B4XDL1"/>
<feature type="domain" description="ATP-grasp" evidence="6">
    <location>
        <begin position="498"/>
        <end position="534"/>
    </location>
</feature>
<keyword evidence="3 5" id="KW-0067">ATP-binding</keyword>
<dbReference type="PANTHER" id="PTHR43334:SF1">
    <property type="entry name" value="3-HYDROXYPROPIONATE--COA LIGASE [ADP-FORMING]"/>
    <property type="match status" value="1"/>
</dbReference>
<dbReference type="RefSeq" id="WP_096359803.1">
    <property type="nucleotide sequence ID" value="NZ_AP014879.1"/>
</dbReference>
<dbReference type="SUPFAM" id="SSF51735">
    <property type="entry name" value="NAD(P)-binding Rossmann-fold domains"/>
    <property type="match status" value="1"/>
</dbReference>
<keyword evidence="2 5" id="KW-0547">Nucleotide-binding</keyword>
<dbReference type="Pfam" id="PF13380">
    <property type="entry name" value="CoA_binding_2"/>
    <property type="match status" value="1"/>
</dbReference>
<reference evidence="8 9" key="1">
    <citation type="submission" date="2015-05" db="EMBL/GenBank/DDBJ databases">
        <title>Complete genome sequence of a sulfur-oxidizing gammaproteobacterium strain HA5.</title>
        <authorList>
            <person name="Miura A."/>
            <person name="Kojima H."/>
            <person name="Fukui M."/>
        </authorList>
    </citation>
    <scope>NUCLEOTIDE SEQUENCE [LARGE SCALE GENOMIC DNA]</scope>
    <source>
        <strain evidence="8 9">HA5</strain>
    </source>
</reference>
<accession>A0A1B4XDL1</accession>
<dbReference type="Gene3D" id="3.30.1490.20">
    <property type="entry name" value="ATP-grasp fold, A domain"/>
    <property type="match status" value="1"/>
</dbReference>
<dbReference type="GO" id="GO:0005524">
    <property type="term" value="F:ATP binding"/>
    <property type="evidence" value="ECO:0007669"/>
    <property type="project" value="UniProtKB-UniRule"/>
</dbReference>
<dbReference type="PROSITE" id="PS51186">
    <property type="entry name" value="GNAT"/>
    <property type="match status" value="1"/>
</dbReference>
<dbReference type="SUPFAM" id="SSF52210">
    <property type="entry name" value="Succinyl-CoA synthetase domains"/>
    <property type="match status" value="2"/>
</dbReference>
<dbReference type="Pfam" id="PF13607">
    <property type="entry name" value="Succ_CoA_lig"/>
    <property type="match status" value="1"/>
</dbReference>
<dbReference type="Gene3D" id="3.30.470.20">
    <property type="entry name" value="ATP-grasp fold, B domain"/>
    <property type="match status" value="1"/>
</dbReference>
<dbReference type="SUPFAM" id="SSF55729">
    <property type="entry name" value="Acyl-CoA N-acyltransferases (Nat)"/>
    <property type="match status" value="1"/>
</dbReference>
<dbReference type="InterPro" id="IPR000182">
    <property type="entry name" value="GNAT_dom"/>
</dbReference>
<dbReference type="FunCoup" id="A0A1B4XDL1">
    <property type="interactions" value="57"/>
</dbReference>
<dbReference type="Gene3D" id="3.40.50.720">
    <property type="entry name" value="NAD(P)-binding Rossmann-like Domain"/>
    <property type="match status" value="1"/>
</dbReference>
<dbReference type="Gene3D" id="3.40.630.30">
    <property type="match status" value="1"/>
</dbReference>
<dbReference type="InterPro" id="IPR032875">
    <property type="entry name" value="Succ_CoA_lig_flav_dom"/>
</dbReference>
<dbReference type="KEGG" id="slim:SCL_0573"/>
<dbReference type="SMART" id="SM00881">
    <property type="entry name" value="CoA_binding"/>
    <property type="match status" value="1"/>
</dbReference>
<evidence type="ECO:0000256" key="5">
    <source>
        <dbReference type="PROSITE-ProRule" id="PRU00409"/>
    </source>
</evidence>
<dbReference type="PROSITE" id="PS50975">
    <property type="entry name" value="ATP_GRASP"/>
    <property type="match status" value="1"/>
</dbReference>
<sequence>MGPHYLDRLFAPRAIAVFGASDRKDSVGGHVLRNILAAGFDGPVFPINPKHESVAGRRCFRSIGETEASIDLAVIATPAATVPAIIHECGEHGVRAAIIHSAGFAEGQEKTTGIELETALLAEARRYHMRLLGPNCLGLIRPASKLNATFTNNSARSGSLALVSQSGALCTAILDWAEAHRVGFSAVVSLGDGADINFGDLLDYLAVDPATRSILLYIEGIRRSRRFLSALRVAARLKPVVVVKAGRHAAGSRAALSHTGALVGADDVFDAALARAGAVRAMTIEQLFSAAELLATKYRARGHRLAIVTNAGGPGVLAADRAADLGVELAALSETTMARLNKLLPSHWSHGNPVDILGDADPLRFRAAAEACLADSNVDGLLVMLTPQAMTDPLAAARHVVELAAGTDKLVLACWMGEAHVLVARAFFTEHQLPEFPSPEASVEAFAYLANYQRNQQLLRQVPGPLSPHSSPDVEGAHLIIDTALAERRALLTGMEARAVLSAFGIPQLPAMEAHSGNEALVMAESIGYPVTLKIASPDITHKSDVNGVRLNIGNAQAVRTVYHELVESVQRQRPQAHITGATVERMYKNPHGRELHVGVIRDEVFGPVISFGLGGVAIEVLRDRACALPPLNTFIVRDLIRNTRAARLIGAFRHMPAVNHAALEQVLLAVSEMVCELPQIRELDINPLVADEQGAVALDVRIVVETPPPRRDRYGHMTIYPYPTHLVSHMQLPDGTDIVLRPIRPEDADIEAAFVRNLSPQARYMRFMQTLEELSPEMLVRFTQIDYDRELALIAVVMQDGKEVEIAVARYGVNPDGDSCEFAIVVDDEWQTKGVGARLLTLLMEAAKAKGFKIMEGEVLAENGAMLSLVKRLGFSVSAMPDEPAIFAVQRNL</sequence>
<dbReference type="InterPro" id="IPR016181">
    <property type="entry name" value="Acyl_CoA_acyltransferase"/>
</dbReference>
<dbReference type="InterPro" id="IPR013815">
    <property type="entry name" value="ATP_grasp_subdomain_1"/>
</dbReference>
<gene>
    <name evidence="8" type="ORF">SCL_0573</name>
</gene>
<dbReference type="Gene3D" id="3.40.50.261">
    <property type="entry name" value="Succinyl-CoA synthetase domains"/>
    <property type="match status" value="2"/>
</dbReference>
<dbReference type="Pfam" id="PF13549">
    <property type="entry name" value="ATP-grasp_5"/>
    <property type="match status" value="1"/>
</dbReference>
<comment type="similarity">
    <text evidence="4">In the N-terminal section; belongs to the acetate CoA ligase alpha subunit family.</text>
</comment>
<proteinExistence type="inferred from homology"/>
<dbReference type="OrthoDB" id="9807426at2"/>
<dbReference type="Pfam" id="PF19045">
    <property type="entry name" value="Ligase_CoA_2"/>
    <property type="match status" value="1"/>
</dbReference>
<dbReference type="EMBL" id="AP014879">
    <property type="protein sequence ID" value="BAV32895.1"/>
    <property type="molecule type" value="Genomic_DNA"/>
</dbReference>
<keyword evidence="9" id="KW-1185">Reference proteome</keyword>
<feature type="domain" description="N-acetyltransferase" evidence="7">
    <location>
        <begin position="754"/>
        <end position="894"/>
    </location>
</feature>
<evidence type="ECO:0000256" key="2">
    <source>
        <dbReference type="ARBA" id="ARBA00022741"/>
    </source>
</evidence>
<dbReference type="InterPro" id="IPR003781">
    <property type="entry name" value="CoA-bd"/>
</dbReference>
<evidence type="ECO:0000259" key="6">
    <source>
        <dbReference type="PROSITE" id="PS50975"/>
    </source>
</evidence>
<dbReference type="InterPro" id="IPR051538">
    <property type="entry name" value="Acyl-CoA_Synth/Transferase"/>
</dbReference>
<protein>
    <submittedName>
        <fullName evidence="8">Acetyl-CoA synthetase</fullName>
    </submittedName>
</protein>
<dbReference type="GO" id="GO:0043758">
    <property type="term" value="F:acetate-CoA ligase (ADP-forming) activity"/>
    <property type="evidence" value="ECO:0007669"/>
    <property type="project" value="InterPro"/>
</dbReference>
<dbReference type="InterPro" id="IPR036291">
    <property type="entry name" value="NAD(P)-bd_dom_sf"/>
</dbReference>
<dbReference type="InterPro" id="IPR016102">
    <property type="entry name" value="Succinyl-CoA_synth-like"/>
</dbReference>
<dbReference type="FunFam" id="3.30.1490.20:FF:000020">
    <property type="entry name" value="Protein lysine acetyltransferase"/>
    <property type="match status" value="1"/>
</dbReference>